<sequence>MDVMEQQADDIRLLLRDVVVRESHASNDVSGLLLPTRVGITRSSQSFCALHYSDLSETGHRIGSVAGVEAVQ</sequence>
<gene>
    <name evidence="1" type="ORF">TPA0910_47320</name>
</gene>
<protein>
    <submittedName>
        <fullName evidence="1">Uncharacterized protein</fullName>
    </submittedName>
</protein>
<dbReference type="EMBL" id="BNEK01000005">
    <property type="protein sequence ID" value="GHJ30299.1"/>
    <property type="molecule type" value="Genomic_DNA"/>
</dbReference>
<keyword evidence="2" id="KW-1185">Reference proteome</keyword>
<reference evidence="1" key="1">
    <citation type="submission" date="2024-05" db="EMBL/GenBank/DDBJ databases">
        <title>Whole genome shotgun sequence of Streptomyces hygroscopicus NBRC 113678.</title>
        <authorList>
            <person name="Komaki H."/>
            <person name="Tamura T."/>
        </authorList>
    </citation>
    <scope>NUCLEOTIDE SEQUENCE</scope>
    <source>
        <strain evidence="1">N11-34</strain>
    </source>
</reference>
<accession>A0ABQ3U3V7</accession>
<evidence type="ECO:0000313" key="2">
    <source>
        <dbReference type="Proteomes" id="UP001054854"/>
    </source>
</evidence>
<name>A0ABQ3U3V7_STRHY</name>
<organism evidence="1 2">
    <name type="scientific">Streptomyces hygroscopicus</name>
    <dbReference type="NCBI Taxonomy" id="1912"/>
    <lineage>
        <taxon>Bacteria</taxon>
        <taxon>Bacillati</taxon>
        <taxon>Actinomycetota</taxon>
        <taxon>Actinomycetes</taxon>
        <taxon>Kitasatosporales</taxon>
        <taxon>Streptomycetaceae</taxon>
        <taxon>Streptomyces</taxon>
        <taxon>Streptomyces violaceusniger group</taxon>
    </lineage>
</organism>
<evidence type="ECO:0000313" key="1">
    <source>
        <dbReference type="EMBL" id="GHJ30299.1"/>
    </source>
</evidence>
<comment type="caution">
    <text evidence="1">The sequence shown here is derived from an EMBL/GenBank/DDBJ whole genome shotgun (WGS) entry which is preliminary data.</text>
</comment>
<dbReference type="Proteomes" id="UP001054854">
    <property type="component" value="Unassembled WGS sequence"/>
</dbReference>
<proteinExistence type="predicted"/>